<feature type="non-terminal residue" evidence="4">
    <location>
        <position position="247"/>
    </location>
</feature>
<feature type="domain" description="Transketolase-like pyrimidine-binding" evidence="3">
    <location>
        <begin position="22"/>
        <end position="197"/>
    </location>
</feature>
<accession>A0A3B1A6M5</accession>
<dbReference type="SUPFAM" id="SSF52518">
    <property type="entry name" value="Thiamin diphosphate-binding fold (THDP-binding)"/>
    <property type="match status" value="1"/>
</dbReference>
<dbReference type="SUPFAM" id="SSF52922">
    <property type="entry name" value="TK C-terminal domain-like"/>
    <property type="match status" value="1"/>
</dbReference>
<organism evidence="4">
    <name type="scientific">hydrothermal vent metagenome</name>
    <dbReference type="NCBI Taxonomy" id="652676"/>
    <lineage>
        <taxon>unclassified sequences</taxon>
        <taxon>metagenomes</taxon>
        <taxon>ecological metagenomes</taxon>
    </lineage>
</organism>
<dbReference type="PANTHER" id="PTHR43257:SF2">
    <property type="entry name" value="PYRUVATE DEHYDROGENASE E1 COMPONENT SUBUNIT BETA"/>
    <property type="match status" value="1"/>
</dbReference>
<dbReference type="EMBL" id="UOFU01000080">
    <property type="protein sequence ID" value="VAW95753.1"/>
    <property type="molecule type" value="Genomic_DNA"/>
</dbReference>
<sequence length="247" mass="26742">MNTSMASKSLADISPSLAVREQTGIEALNDALSLCLQRDPTTLLIGEGVPDPKGIFGTTSSLRQRFGPQRVLDMPLAENALTGICIGAAISGLRPIMVHQRIDFALLAMDQLINNAAKWRYMFGGQARVPLVVRCIVGRGWGQGPQHAQSLQSLFAHIPGLKVVMPVFPDDAKGMLCAAVADDDPVIFIEHRWIHPLRGDVPSGYFETPLGKARRRREGSDITIAAFSYMTIEALSAARGLARLGIE</sequence>
<keyword evidence="1 4" id="KW-0560">Oxidoreductase</keyword>
<evidence type="ECO:0000259" key="3">
    <source>
        <dbReference type="SMART" id="SM00861"/>
    </source>
</evidence>
<dbReference type="AlphaFoldDB" id="A0A3B1A6M5"/>
<proteinExistence type="predicted"/>
<dbReference type="InterPro" id="IPR005475">
    <property type="entry name" value="Transketolase-like_Pyr-bd"/>
</dbReference>
<dbReference type="InterPro" id="IPR029061">
    <property type="entry name" value="THDP-binding"/>
</dbReference>
<evidence type="ECO:0000313" key="4">
    <source>
        <dbReference type="EMBL" id="VAW95753.1"/>
    </source>
</evidence>
<gene>
    <name evidence="4" type="ORF">MNBD_GAMMA20-1984</name>
</gene>
<dbReference type="Gene3D" id="3.40.50.970">
    <property type="match status" value="1"/>
</dbReference>
<dbReference type="InterPro" id="IPR009014">
    <property type="entry name" value="Transketo_C/PFOR_II"/>
</dbReference>
<keyword evidence="2" id="KW-0786">Thiamine pyrophosphate</keyword>
<evidence type="ECO:0000256" key="2">
    <source>
        <dbReference type="ARBA" id="ARBA00023052"/>
    </source>
</evidence>
<dbReference type="SMART" id="SM00861">
    <property type="entry name" value="Transket_pyr"/>
    <property type="match status" value="1"/>
</dbReference>
<dbReference type="Pfam" id="PF02779">
    <property type="entry name" value="Transket_pyr"/>
    <property type="match status" value="1"/>
</dbReference>
<reference evidence="4" key="1">
    <citation type="submission" date="2018-06" db="EMBL/GenBank/DDBJ databases">
        <authorList>
            <person name="Zhirakovskaya E."/>
        </authorList>
    </citation>
    <scope>NUCLEOTIDE SEQUENCE</scope>
</reference>
<name>A0A3B1A6M5_9ZZZZ</name>
<evidence type="ECO:0000256" key="1">
    <source>
        <dbReference type="ARBA" id="ARBA00023002"/>
    </source>
</evidence>
<dbReference type="CDD" id="cd07036">
    <property type="entry name" value="TPP_PYR_E1-PDHc-beta_like"/>
    <property type="match status" value="1"/>
</dbReference>
<dbReference type="GO" id="GO:0016491">
    <property type="term" value="F:oxidoreductase activity"/>
    <property type="evidence" value="ECO:0007669"/>
    <property type="project" value="UniProtKB-KW"/>
</dbReference>
<dbReference type="Gene3D" id="3.40.50.920">
    <property type="match status" value="1"/>
</dbReference>
<dbReference type="PANTHER" id="PTHR43257">
    <property type="entry name" value="PYRUVATE DEHYDROGENASE E1 COMPONENT BETA SUBUNIT"/>
    <property type="match status" value="1"/>
</dbReference>
<dbReference type="EC" id="1.2.4.-" evidence="4"/>
<dbReference type="FunFam" id="3.40.50.970:FF:000001">
    <property type="entry name" value="Pyruvate dehydrogenase E1 beta subunit"/>
    <property type="match status" value="1"/>
</dbReference>
<protein>
    <submittedName>
        <fullName evidence="4">Acetoin dehydrogenase E1 component beta-subunit</fullName>
        <ecNumber evidence="4">1.2.4.-</ecNumber>
    </submittedName>
</protein>